<keyword evidence="2" id="KW-1185">Reference proteome</keyword>
<sequence length="105" mass="11657">MRSSSTSRVWTPCGTWDTLWRTVNGSPPASVNSGYGNRQVRVLEATRILNVGVSTAVTGSDQRVMNTAPGTRSVWRHDVLVEILKETLKFSGFMNPLKHDKLIVE</sequence>
<dbReference type="AlphaFoldDB" id="A0A4Z2GVT1"/>
<evidence type="ECO:0000313" key="2">
    <source>
        <dbReference type="Proteomes" id="UP000314294"/>
    </source>
</evidence>
<gene>
    <name evidence="1" type="ORF">EYF80_032285</name>
</gene>
<name>A0A4Z2GVT1_9TELE</name>
<comment type="caution">
    <text evidence="1">The sequence shown here is derived from an EMBL/GenBank/DDBJ whole genome shotgun (WGS) entry which is preliminary data.</text>
</comment>
<dbReference type="Proteomes" id="UP000314294">
    <property type="component" value="Unassembled WGS sequence"/>
</dbReference>
<protein>
    <submittedName>
        <fullName evidence="1">Uncharacterized protein</fullName>
    </submittedName>
</protein>
<proteinExistence type="predicted"/>
<evidence type="ECO:0000313" key="1">
    <source>
        <dbReference type="EMBL" id="TNN57461.1"/>
    </source>
</evidence>
<organism evidence="1 2">
    <name type="scientific">Liparis tanakae</name>
    <name type="common">Tanaka's snailfish</name>
    <dbReference type="NCBI Taxonomy" id="230148"/>
    <lineage>
        <taxon>Eukaryota</taxon>
        <taxon>Metazoa</taxon>
        <taxon>Chordata</taxon>
        <taxon>Craniata</taxon>
        <taxon>Vertebrata</taxon>
        <taxon>Euteleostomi</taxon>
        <taxon>Actinopterygii</taxon>
        <taxon>Neopterygii</taxon>
        <taxon>Teleostei</taxon>
        <taxon>Neoteleostei</taxon>
        <taxon>Acanthomorphata</taxon>
        <taxon>Eupercaria</taxon>
        <taxon>Perciformes</taxon>
        <taxon>Cottioidei</taxon>
        <taxon>Cottales</taxon>
        <taxon>Liparidae</taxon>
        <taxon>Liparis</taxon>
    </lineage>
</organism>
<reference evidence="1 2" key="1">
    <citation type="submission" date="2019-03" db="EMBL/GenBank/DDBJ databases">
        <title>First draft genome of Liparis tanakae, snailfish: a comprehensive survey of snailfish specific genes.</title>
        <authorList>
            <person name="Kim W."/>
            <person name="Song I."/>
            <person name="Jeong J.-H."/>
            <person name="Kim D."/>
            <person name="Kim S."/>
            <person name="Ryu S."/>
            <person name="Song J.Y."/>
            <person name="Lee S.K."/>
        </authorList>
    </citation>
    <scope>NUCLEOTIDE SEQUENCE [LARGE SCALE GENOMIC DNA]</scope>
    <source>
        <tissue evidence="1">Muscle</tissue>
    </source>
</reference>
<dbReference type="EMBL" id="SRLO01000404">
    <property type="protein sequence ID" value="TNN57461.1"/>
    <property type="molecule type" value="Genomic_DNA"/>
</dbReference>
<accession>A0A4Z2GVT1</accession>